<dbReference type="Pfam" id="PF00027">
    <property type="entry name" value="cNMP_binding"/>
    <property type="match status" value="1"/>
</dbReference>
<reference evidence="2 3" key="1">
    <citation type="submission" date="2008-08" db="EMBL/GenBank/DDBJ databases">
        <title>Draft genome sequence of Bacteroides plebeius (DSM 17135).</title>
        <authorList>
            <person name="Sudarsanam P."/>
            <person name="Ley R."/>
            <person name="Guruge J."/>
            <person name="Turnbaugh P.J."/>
            <person name="Mahowald M."/>
            <person name="Liep D."/>
            <person name="Gordon J."/>
        </authorList>
    </citation>
    <scope>NUCLEOTIDE SEQUENCE [LARGE SCALE GENOMIC DNA]</scope>
    <source>
        <strain evidence="3">DSM 17135 / JCM 12973 / M2</strain>
    </source>
</reference>
<dbReference type="GeneID" id="43185660"/>
<protein>
    <submittedName>
        <fullName evidence="2">Cyclic nucleotide-binding domain protein</fullName>
    </submittedName>
</protein>
<dbReference type="RefSeq" id="WP_007562922.1">
    <property type="nucleotide sequence ID" value="NZ_DS990133.1"/>
</dbReference>
<dbReference type="InterPro" id="IPR018490">
    <property type="entry name" value="cNMP-bd_dom_sf"/>
</dbReference>
<evidence type="ECO:0000259" key="1">
    <source>
        <dbReference type="PROSITE" id="PS50042"/>
    </source>
</evidence>
<reference evidence="2 3" key="2">
    <citation type="submission" date="2008-08" db="EMBL/GenBank/DDBJ databases">
        <authorList>
            <person name="Fulton L."/>
            <person name="Clifton S."/>
            <person name="Fulton B."/>
            <person name="Xu J."/>
            <person name="Minx P."/>
            <person name="Pepin K.H."/>
            <person name="Johnson M."/>
            <person name="Thiruvilangam P."/>
            <person name="Bhonagiri V."/>
            <person name="Nash W.E."/>
            <person name="Mardis E.R."/>
            <person name="Wilson R.K."/>
        </authorList>
    </citation>
    <scope>NUCLEOTIDE SEQUENCE [LARGE SCALE GENOMIC DNA]</scope>
    <source>
        <strain evidence="3">DSM 17135 / JCM 12973 / M2</strain>
    </source>
</reference>
<feature type="domain" description="Cyclic nucleotide-binding" evidence="1">
    <location>
        <begin position="19"/>
        <end position="58"/>
    </location>
</feature>
<proteinExistence type="predicted"/>
<dbReference type="Gene3D" id="2.60.120.10">
    <property type="entry name" value="Jelly Rolls"/>
    <property type="match status" value="1"/>
</dbReference>
<dbReference type="SUPFAM" id="SSF51206">
    <property type="entry name" value="cAMP-binding domain-like"/>
    <property type="match status" value="1"/>
</dbReference>
<dbReference type="HOGENOM" id="CLU_075053_9_3_10"/>
<sequence length="196" mass="22759">MMTNIEVAKIMVSGMKCLLSREQIHELADILICRKFKKGERILDEGDVCRSMLYLEKGLTRQFYFKYDKDLTEHIAYEGGVVICLESYLKEEPTRLMIETLEPTIAWDIPKDKIEQLALKDAEIGAFYRKLFEASLIESQVKADTLRFEPAHERYNKLLQLHPEILKRAPLVYIASLLQMTPETLSRVRSASLMDK</sequence>
<evidence type="ECO:0000313" key="3">
    <source>
        <dbReference type="Proteomes" id="UP000003452"/>
    </source>
</evidence>
<organism evidence="2 3">
    <name type="scientific">Phocaeicola plebeius (strain DSM 17135 / JCM 12973 / CCUG 54634 / M2)</name>
    <name type="common">Bacteroides plebeius</name>
    <dbReference type="NCBI Taxonomy" id="484018"/>
    <lineage>
        <taxon>Bacteria</taxon>
        <taxon>Pseudomonadati</taxon>
        <taxon>Bacteroidota</taxon>
        <taxon>Bacteroidia</taxon>
        <taxon>Bacteroidales</taxon>
        <taxon>Bacteroidaceae</taxon>
        <taxon>Phocaeicola</taxon>
    </lineage>
</organism>
<dbReference type="EMBL" id="ABQC02000023">
    <property type="protein sequence ID" value="EDY94530.1"/>
    <property type="molecule type" value="Genomic_DNA"/>
</dbReference>
<dbReference type="AlphaFoldDB" id="B5D1T7"/>
<evidence type="ECO:0000313" key="2">
    <source>
        <dbReference type="EMBL" id="EDY94530.1"/>
    </source>
</evidence>
<dbReference type="Proteomes" id="UP000003452">
    <property type="component" value="Unassembled WGS sequence"/>
</dbReference>
<name>B5D1T7_PHOPM</name>
<gene>
    <name evidence="2" type="ORF">BACPLE_02934</name>
</gene>
<accession>B5D1T7</accession>
<dbReference type="eggNOG" id="COG0664">
    <property type="taxonomic scope" value="Bacteria"/>
</dbReference>
<dbReference type="PROSITE" id="PS50042">
    <property type="entry name" value="CNMP_BINDING_3"/>
    <property type="match status" value="1"/>
</dbReference>
<comment type="caution">
    <text evidence="2">The sequence shown here is derived from an EMBL/GenBank/DDBJ whole genome shotgun (WGS) entry which is preliminary data.</text>
</comment>
<dbReference type="CDD" id="cd00038">
    <property type="entry name" value="CAP_ED"/>
    <property type="match status" value="1"/>
</dbReference>
<dbReference type="OrthoDB" id="680421at2"/>
<dbReference type="InterPro" id="IPR014710">
    <property type="entry name" value="RmlC-like_jellyroll"/>
</dbReference>
<dbReference type="InterPro" id="IPR000595">
    <property type="entry name" value="cNMP-bd_dom"/>
</dbReference>